<sequence>MKDECAGAVSLSVAAGLSLQAAHACLPAAFVFPSYICLLVDLSLPSSLLCRLSSPASTSTLPPPQSCGVRLSALTVSRGKPQPVVKTKPLMQESSDLVKNREAQEIPPLGRDLLYHHVLPCLAHQYCGAGPVSYPVLKV</sequence>
<comment type="caution">
    <text evidence="1">The sequence shown here is derived from an EMBL/GenBank/DDBJ whole genome shotgun (WGS) entry which is preliminary data.</text>
</comment>
<organism evidence="1 2">
    <name type="scientific">Pleuronectes platessa</name>
    <name type="common">European plaice</name>
    <dbReference type="NCBI Taxonomy" id="8262"/>
    <lineage>
        <taxon>Eukaryota</taxon>
        <taxon>Metazoa</taxon>
        <taxon>Chordata</taxon>
        <taxon>Craniata</taxon>
        <taxon>Vertebrata</taxon>
        <taxon>Euteleostomi</taxon>
        <taxon>Actinopterygii</taxon>
        <taxon>Neopterygii</taxon>
        <taxon>Teleostei</taxon>
        <taxon>Neoteleostei</taxon>
        <taxon>Acanthomorphata</taxon>
        <taxon>Carangaria</taxon>
        <taxon>Pleuronectiformes</taxon>
        <taxon>Pleuronectoidei</taxon>
        <taxon>Pleuronectidae</taxon>
        <taxon>Pleuronectes</taxon>
    </lineage>
</organism>
<gene>
    <name evidence="1" type="ORF">PLEPLA_LOCUS376</name>
</gene>
<name>A0A9N7Y4S5_PLEPL</name>
<evidence type="ECO:0000313" key="1">
    <source>
        <dbReference type="EMBL" id="CAB1412683.1"/>
    </source>
</evidence>
<evidence type="ECO:0000313" key="2">
    <source>
        <dbReference type="Proteomes" id="UP001153269"/>
    </source>
</evidence>
<dbReference type="EMBL" id="CADEAL010000014">
    <property type="protein sequence ID" value="CAB1412683.1"/>
    <property type="molecule type" value="Genomic_DNA"/>
</dbReference>
<keyword evidence="2" id="KW-1185">Reference proteome</keyword>
<accession>A0A9N7Y4S5</accession>
<proteinExistence type="predicted"/>
<protein>
    <submittedName>
        <fullName evidence="1">Uncharacterized protein</fullName>
    </submittedName>
</protein>
<dbReference type="AlphaFoldDB" id="A0A9N7Y4S5"/>
<reference evidence="1" key="1">
    <citation type="submission" date="2020-03" db="EMBL/GenBank/DDBJ databases">
        <authorList>
            <person name="Weist P."/>
        </authorList>
    </citation>
    <scope>NUCLEOTIDE SEQUENCE</scope>
</reference>
<dbReference type="Proteomes" id="UP001153269">
    <property type="component" value="Unassembled WGS sequence"/>
</dbReference>